<keyword evidence="2" id="KW-1185">Reference proteome</keyword>
<accession>A0AAN9HZH6</accession>
<dbReference type="EMBL" id="JAYWIO010000005">
    <property type="protein sequence ID" value="KAK7259494.1"/>
    <property type="molecule type" value="Genomic_DNA"/>
</dbReference>
<comment type="caution">
    <text evidence="1">The sequence shown here is derived from an EMBL/GenBank/DDBJ whole genome shotgun (WGS) entry which is preliminary data.</text>
</comment>
<protein>
    <recommendedName>
        <fullName evidence="3">DUF4283 domain-containing protein</fullName>
    </recommendedName>
</protein>
<gene>
    <name evidence="1" type="ORF">RIF29_25102</name>
</gene>
<dbReference type="AlphaFoldDB" id="A0AAN9HZH6"/>
<evidence type="ECO:0000313" key="2">
    <source>
        <dbReference type="Proteomes" id="UP001372338"/>
    </source>
</evidence>
<organism evidence="1 2">
    <name type="scientific">Crotalaria pallida</name>
    <name type="common">Smooth rattlebox</name>
    <name type="synonym">Crotalaria striata</name>
    <dbReference type="NCBI Taxonomy" id="3830"/>
    <lineage>
        <taxon>Eukaryota</taxon>
        <taxon>Viridiplantae</taxon>
        <taxon>Streptophyta</taxon>
        <taxon>Embryophyta</taxon>
        <taxon>Tracheophyta</taxon>
        <taxon>Spermatophyta</taxon>
        <taxon>Magnoliopsida</taxon>
        <taxon>eudicotyledons</taxon>
        <taxon>Gunneridae</taxon>
        <taxon>Pentapetalae</taxon>
        <taxon>rosids</taxon>
        <taxon>fabids</taxon>
        <taxon>Fabales</taxon>
        <taxon>Fabaceae</taxon>
        <taxon>Papilionoideae</taxon>
        <taxon>50 kb inversion clade</taxon>
        <taxon>genistoids sensu lato</taxon>
        <taxon>core genistoids</taxon>
        <taxon>Crotalarieae</taxon>
        <taxon>Crotalaria</taxon>
    </lineage>
</organism>
<proteinExistence type="predicted"/>
<dbReference type="Proteomes" id="UP001372338">
    <property type="component" value="Unassembled WGS sequence"/>
</dbReference>
<reference evidence="1 2" key="1">
    <citation type="submission" date="2024-01" db="EMBL/GenBank/DDBJ databases">
        <title>The genomes of 5 underutilized Papilionoideae crops provide insights into root nodulation and disease resistanc.</title>
        <authorList>
            <person name="Yuan L."/>
        </authorList>
    </citation>
    <scope>NUCLEOTIDE SEQUENCE [LARGE SCALE GENOMIC DNA]</scope>
    <source>
        <strain evidence="1">ZHUSHIDOU_FW_LH</strain>
        <tissue evidence="1">Leaf</tissue>
    </source>
</reference>
<evidence type="ECO:0008006" key="3">
    <source>
        <dbReference type="Google" id="ProtNLM"/>
    </source>
</evidence>
<evidence type="ECO:0000313" key="1">
    <source>
        <dbReference type="EMBL" id="KAK7259494.1"/>
    </source>
</evidence>
<name>A0AAN9HZH6_CROPI</name>
<sequence length="79" mass="9222">MVQWVFPKVDRWYPSSGNEERMVWIVCFGVPLYAWKENFFDILANVVGSLCAEIEVEPAIDGESTQCYIRVAFELRDKE</sequence>